<sequence>MTNIKMKKPVLAIKAFTLLETLLSLSVMSFIILGLSVPVTKSYQKVEEHLFFSHFEHLYRHQQKLAILQQKQRVLDISSTKIVTEGNSLTVPKSITVNHPYRLVIDQMGGNHSLAKIIFDMTDRRFKYQFYLGSGNYQKTSQSLHSP</sequence>
<keyword evidence="1" id="KW-0472">Membrane</keyword>
<proteinExistence type="predicted"/>
<feature type="transmembrane region" description="Helical" evidence="1">
    <location>
        <begin position="12"/>
        <end position="35"/>
    </location>
</feature>
<accession>A0A0H2UTG7</accession>
<dbReference type="EMBL" id="AE014074">
    <property type="protein sequence ID" value="AAM78688.1"/>
    <property type="molecule type" value="Genomic_DNA"/>
</dbReference>
<name>A0A0H2UTG7_STRP3</name>
<dbReference type="InterPro" id="IPR016785">
    <property type="entry name" value="ComGD"/>
</dbReference>
<evidence type="ECO:0000313" key="3">
    <source>
        <dbReference type="Proteomes" id="UP000000564"/>
    </source>
</evidence>
<gene>
    <name evidence="2" type="ordered locus">SpyM3_0081</name>
</gene>
<evidence type="ECO:0000313" key="2">
    <source>
        <dbReference type="EMBL" id="AAM78688.1"/>
    </source>
</evidence>
<protein>
    <submittedName>
        <fullName evidence="2">Putative competence protein</fullName>
    </submittedName>
</protein>
<dbReference type="NCBIfam" id="NF040982">
    <property type="entry name" value="ComGD"/>
    <property type="match status" value="1"/>
</dbReference>
<keyword evidence="1" id="KW-0812">Transmembrane</keyword>
<dbReference type="KEGG" id="spg:SpyM3_0081"/>
<organism evidence="2 3">
    <name type="scientific">Streptococcus pyogenes serotype M3 (strain ATCC BAA-595 / MGAS315)</name>
    <dbReference type="NCBI Taxonomy" id="198466"/>
    <lineage>
        <taxon>Bacteria</taxon>
        <taxon>Bacillati</taxon>
        <taxon>Bacillota</taxon>
        <taxon>Bacilli</taxon>
        <taxon>Lactobacillales</taxon>
        <taxon>Streptococcaceae</taxon>
        <taxon>Streptococcus</taxon>
    </lineage>
</organism>
<evidence type="ECO:0000256" key="1">
    <source>
        <dbReference type="SAM" id="Phobius"/>
    </source>
</evidence>
<reference evidence="2 3" key="1">
    <citation type="journal article" date="2002" name="Proc. Natl. Acad. Sci. U.S.A.">
        <title>Genome sequence of a serotype M3 strain of group A Streptococcus: phage-encoded toxins, the high-virulence phenotype, and clone emergence.</title>
        <authorList>
            <person name="Beres S.B."/>
            <person name="Sylva G.L."/>
            <person name="Barbian K.D."/>
            <person name="Lei B."/>
            <person name="Hoff J.S."/>
            <person name="Mammarella N.D."/>
            <person name="Liu M.Y."/>
            <person name="Smoot J.C."/>
            <person name="Porcella S.F."/>
            <person name="Parkins L.D."/>
            <person name="Campbell D.S."/>
            <person name="Smith T.M."/>
            <person name="McCormick J.K."/>
            <person name="Leung D.Y."/>
            <person name="Schlievert P.M."/>
            <person name="Musser J.M."/>
        </authorList>
    </citation>
    <scope>NUCLEOTIDE SEQUENCE [LARGE SCALE GENOMIC DNA]</scope>
    <source>
        <strain evidence="3">ATCC BAA-595 / MGAS315</strain>
    </source>
</reference>
<dbReference type="AlphaFoldDB" id="A0A0H2UTG7"/>
<keyword evidence="1" id="KW-1133">Transmembrane helix</keyword>
<dbReference type="HOGENOM" id="CLU_144737_0_0_9"/>
<dbReference type="Proteomes" id="UP000000564">
    <property type="component" value="Chromosome"/>
</dbReference>